<evidence type="ECO:0000313" key="2">
    <source>
        <dbReference type="EMBL" id="SVA44672.1"/>
    </source>
</evidence>
<sequence length="479" mass="52215">MTVVLDSRKDFTLENLRRVSVTGESVLISPGAKKAIKRSRQSFMAYLDSDRTQFIYGTTSEAGQGASKRISPEQQRQLARNRSRVRPGGGFGLEYVPERVVRMIIFARLANYIEGNAKARPIEAQRIASMLDRPLPKLPLSGQVGAGEILPLAHVMNFLPEGETEEGEWMARINGSPVSSALLCDVALTARGHLSLATQIFALSVDAYAAPLTPYSASLVRYARNPHEKRALRNLRWWFKTSSHHGRIAHQAPVSWRILPAVLGAVEEAVAIAEETASISLSSVTDNPVYILPTQSEPLGRAISTGGYHNAQAAPAIDDINARFADLCTLADRHTMKLHSADHLPANLADPKGDGWGTGLLSFLQVGYGEEARHAARRSFLPPSEGGGIAGQNDVASPSMFAYQKHTRSRFCLEASLALLASSASQAFWVTNRKPSARLVPILECVRDYVPPLTSTVGRDMGNELHALQQYFQALSLSN</sequence>
<dbReference type="GO" id="GO:0003824">
    <property type="term" value="F:catalytic activity"/>
    <property type="evidence" value="ECO:0007669"/>
    <property type="project" value="InterPro"/>
</dbReference>
<dbReference type="Pfam" id="PF00221">
    <property type="entry name" value="Lyase_aromatic"/>
    <property type="match status" value="2"/>
</dbReference>
<dbReference type="InterPro" id="IPR001106">
    <property type="entry name" value="Aromatic_Lyase"/>
</dbReference>
<dbReference type="AlphaFoldDB" id="A0A381VWR3"/>
<accession>A0A381VWR3</accession>
<evidence type="ECO:0000256" key="1">
    <source>
        <dbReference type="SAM" id="MobiDB-lite"/>
    </source>
</evidence>
<dbReference type="PANTHER" id="PTHR10362">
    <property type="entry name" value="HISTIDINE AMMONIA-LYASE"/>
    <property type="match status" value="1"/>
</dbReference>
<organism evidence="2">
    <name type="scientific">marine metagenome</name>
    <dbReference type="NCBI Taxonomy" id="408172"/>
    <lineage>
        <taxon>unclassified sequences</taxon>
        <taxon>metagenomes</taxon>
        <taxon>ecological metagenomes</taxon>
    </lineage>
</organism>
<proteinExistence type="predicted"/>
<evidence type="ECO:0008006" key="3">
    <source>
        <dbReference type="Google" id="ProtNLM"/>
    </source>
</evidence>
<dbReference type="SUPFAM" id="SSF48557">
    <property type="entry name" value="L-aspartase-like"/>
    <property type="match status" value="1"/>
</dbReference>
<feature type="region of interest" description="Disordered" evidence="1">
    <location>
        <begin position="62"/>
        <end position="84"/>
    </location>
</feature>
<protein>
    <recommendedName>
        <fullName evidence="3">Histidine ammonia-lyase</fullName>
    </recommendedName>
</protein>
<gene>
    <name evidence="2" type="ORF">METZ01_LOCUS97526</name>
</gene>
<name>A0A381VWR3_9ZZZZ</name>
<dbReference type="InterPro" id="IPR008948">
    <property type="entry name" value="L-Aspartase-like"/>
</dbReference>
<dbReference type="EMBL" id="UINC01010006">
    <property type="protein sequence ID" value="SVA44672.1"/>
    <property type="molecule type" value="Genomic_DNA"/>
</dbReference>
<dbReference type="Gene3D" id="1.20.200.10">
    <property type="entry name" value="Fumarase/aspartase (Central domain)"/>
    <property type="match status" value="1"/>
</dbReference>
<reference evidence="2" key="1">
    <citation type="submission" date="2018-05" db="EMBL/GenBank/DDBJ databases">
        <authorList>
            <person name="Lanie J.A."/>
            <person name="Ng W.-L."/>
            <person name="Kazmierczak K.M."/>
            <person name="Andrzejewski T.M."/>
            <person name="Davidsen T.M."/>
            <person name="Wayne K.J."/>
            <person name="Tettelin H."/>
            <person name="Glass J.I."/>
            <person name="Rusch D."/>
            <person name="Podicherti R."/>
            <person name="Tsui H.-C.T."/>
            <person name="Winkler M.E."/>
        </authorList>
    </citation>
    <scope>NUCLEOTIDE SEQUENCE</scope>
</reference>